<organism evidence="1 2">
    <name type="scientific">Planobispora longispora</name>
    <dbReference type="NCBI Taxonomy" id="28887"/>
    <lineage>
        <taxon>Bacteria</taxon>
        <taxon>Bacillati</taxon>
        <taxon>Actinomycetota</taxon>
        <taxon>Actinomycetes</taxon>
        <taxon>Streptosporangiales</taxon>
        <taxon>Streptosporangiaceae</taxon>
        <taxon>Planobispora</taxon>
    </lineage>
</organism>
<gene>
    <name evidence="1" type="ORF">Plo01_62390</name>
</gene>
<evidence type="ECO:0000313" key="2">
    <source>
        <dbReference type="Proteomes" id="UP000616724"/>
    </source>
</evidence>
<evidence type="ECO:0000313" key="1">
    <source>
        <dbReference type="EMBL" id="GIH79810.1"/>
    </source>
</evidence>
<dbReference type="Proteomes" id="UP000616724">
    <property type="component" value="Unassembled WGS sequence"/>
</dbReference>
<protein>
    <submittedName>
        <fullName evidence="1">Uncharacterized protein</fullName>
    </submittedName>
</protein>
<keyword evidence="2" id="KW-1185">Reference proteome</keyword>
<dbReference type="EMBL" id="BOOH01000052">
    <property type="protein sequence ID" value="GIH79810.1"/>
    <property type="molecule type" value="Genomic_DNA"/>
</dbReference>
<dbReference type="RefSeq" id="WP_203894265.1">
    <property type="nucleotide sequence ID" value="NZ_BOOH01000052.1"/>
</dbReference>
<comment type="caution">
    <text evidence="1">The sequence shown here is derived from an EMBL/GenBank/DDBJ whole genome shotgun (WGS) entry which is preliminary data.</text>
</comment>
<reference evidence="1 2" key="1">
    <citation type="submission" date="2021-01" db="EMBL/GenBank/DDBJ databases">
        <title>Whole genome shotgun sequence of Planobispora longispora NBRC 13918.</title>
        <authorList>
            <person name="Komaki H."/>
            <person name="Tamura T."/>
        </authorList>
    </citation>
    <scope>NUCLEOTIDE SEQUENCE [LARGE SCALE GENOMIC DNA]</scope>
    <source>
        <strain evidence="1 2">NBRC 13918</strain>
    </source>
</reference>
<sequence length="119" mass="13194">MPHSHPYPDHDLQEIIDRNHTARQLLTAFAHSTVILSDLWHLITAAIDDTPVLVTEIARLRVEMARMRLSRANLIAAAQATLSAHADGEADPLFYLRDELSAQNARTQPAKHALRDGGS</sequence>
<proteinExistence type="predicted"/>
<dbReference type="AlphaFoldDB" id="A0A8J3RSC0"/>
<accession>A0A8J3RSC0</accession>
<name>A0A8J3RSC0_9ACTN</name>